<evidence type="ECO:0000313" key="8">
    <source>
        <dbReference type="Proteomes" id="UP000789759"/>
    </source>
</evidence>
<dbReference type="GO" id="GO:0003677">
    <property type="term" value="F:DNA binding"/>
    <property type="evidence" value="ECO:0007669"/>
    <property type="project" value="InterPro"/>
</dbReference>
<dbReference type="PROSITE" id="PS50808">
    <property type="entry name" value="ZF_BED"/>
    <property type="match status" value="1"/>
</dbReference>
<feature type="domain" description="BED-type" evidence="6">
    <location>
        <begin position="33"/>
        <end position="87"/>
    </location>
</feature>
<sequence length="117" mass="13799">MTLYDSFSMTSHYSYEAERETKNETRSKHPGERPLDPVWKHFAATPLKSLSHFFAICKYCNTQFSHGHPNELEVHLAKECEDESLDDEIRSKYLEIVVQRQLSKKKLVQKINQKNKK</sequence>
<feature type="compositionally biased region" description="Basic and acidic residues" evidence="5">
    <location>
        <begin position="15"/>
        <end position="35"/>
    </location>
</feature>
<keyword evidence="1" id="KW-0479">Metal-binding</keyword>
<evidence type="ECO:0000256" key="5">
    <source>
        <dbReference type="SAM" id="MobiDB-lite"/>
    </source>
</evidence>
<evidence type="ECO:0000313" key="7">
    <source>
        <dbReference type="EMBL" id="CAG8806066.1"/>
    </source>
</evidence>
<protein>
    <submittedName>
        <fullName evidence="7">92_t:CDS:1</fullName>
    </submittedName>
</protein>
<dbReference type="OrthoDB" id="2439111at2759"/>
<keyword evidence="8" id="KW-1185">Reference proteome</keyword>
<dbReference type="InterPro" id="IPR003656">
    <property type="entry name" value="Znf_BED"/>
</dbReference>
<dbReference type="Proteomes" id="UP000789759">
    <property type="component" value="Unassembled WGS sequence"/>
</dbReference>
<name>A0A9N9K2U0_9GLOM</name>
<dbReference type="Pfam" id="PF02892">
    <property type="entry name" value="zf-BED"/>
    <property type="match status" value="1"/>
</dbReference>
<evidence type="ECO:0000256" key="1">
    <source>
        <dbReference type="ARBA" id="ARBA00022723"/>
    </source>
</evidence>
<dbReference type="AlphaFoldDB" id="A0A9N9K2U0"/>
<evidence type="ECO:0000256" key="2">
    <source>
        <dbReference type="ARBA" id="ARBA00022771"/>
    </source>
</evidence>
<organism evidence="7 8">
    <name type="scientific">Cetraspora pellucida</name>
    <dbReference type="NCBI Taxonomy" id="1433469"/>
    <lineage>
        <taxon>Eukaryota</taxon>
        <taxon>Fungi</taxon>
        <taxon>Fungi incertae sedis</taxon>
        <taxon>Mucoromycota</taxon>
        <taxon>Glomeromycotina</taxon>
        <taxon>Glomeromycetes</taxon>
        <taxon>Diversisporales</taxon>
        <taxon>Gigasporaceae</taxon>
        <taxon>Cetraspora</taxon>
    </lineage>
</organism>
<dbReference type="EMBL" id="CAJVQA010034660">
    <property type="protein sequence ID" value="CAG8806066.1"/>
    <property type="molecule type" value="Genomic_DNA"/>
</dbReference>
<keyword evidence="2 4" id="KW-0863">Zinc-finger</keyword>
<dbReference type="GO" id="GO:0008270">
    <property type="term" value="F:zinc ion binding"/>
    <property type="evidence" value="ECO:0007669"/>
    <property type="project" value="UniProtKB-KW"/>
</dbReference>
<accession>A0A9N9K2U0</accession>
<evidence type="ECO:0000256" key="3">
    <source>
        <dbReference type="ARBA" id="ARBA00022833"/>
    </source>
</evidence>
<proteinExistence type="predicted"/>
<reference evidence="7" key="1">
    <citation type="submission" date="2021-06" db="EMBL/GenBank/DDBJ databases">
        <authorList>
            <person name="Kallberg Y."/>
            <person name="Tangrot J."/>
            <person name="Rosling A."/>
        </authorList>
    </citation>
    <scope>NUCLEOTIDE SEQUENCE</scope>
    <source>
        <strain evidence="7">FL966</strain>
    </source>
</reference>
<comment type="caution">
    <text evidence="7">The sequence shown here is derived from an EMBL/GenBank/DDBJ whole genome shotgun (WGS) entry which is preliminary data.</text>
</comment>
<feature type="region of interest" description="Disordered" evidence="5">
    <location>
        <begin position="13"/>
        <end position="35"/>
    </location>
</feature>
<keyword evidence="3" id="KW-0862">Zinc</keyword>
<evidence type="ECO:0000259" key="6">
    <source>
        <dbReference type="PROSITE" id="PS50808"/>
    </source>
</evidence>
<evidence type="ECO:0000256" key="4">
    <source>
        <dbReference type="PROSITE-ProRule" id="PRU00027"/>
    </source>
</evidence>
<gene>
    <name evidence="7" type="ORF">CPELLU_LOCUS18162</name>
</gene>